<evidence type="ECO:0000313" key="2">
    <source>
        <dbReference type="EMBL" id="PNY27025.1"/>
    </source>
</evidence>
<comment type="caution">
    <text evidence="2">The sequence shown here is derived from an EMBL/GenBank/DDBJ whole genome shotgun (WGS) entry which is preliminary data.</text>
</comment>
<protein>
    <submittedName>
        <fullName evidence="2">Uncharacterized protein</fullName>
    </submittedName>
</protein>
<name>A0A2K3QHP3_9HYPO</name>
<feature type="region of interest" description="Disordered" evidence="1">
    <location>
        <begin position="11"/>
        <end position="44"/>
    </location>
</feature>
<gene>
    <name evidence="2" type="ORF">TCAP_03047</name>
</gene>
<reference evidence="2 3" key="1">
    <citation type="submission" date="2017-08" db="EMBL/GenBank/DDBJ databases">
        <title>Harnessing the power of phylogenomics to disentangle the directionality and signatures of interkingdom host jumping in the parasitic fungal genus Tolypocladium.</title>
        <authorList>
            <person name="Quandt C.A."/>
            <person name="Patterson W."/>
            <person name="Spatafora J.W."/>
        </authorList>
    </citation>
    <scope>NUCLEOTIDE SEQUENCE [LARGE SCALE GENOMIC DNA]</scope>
    <source>
        <strain evidence="2 3">CBS 113982</strain>
    </source>
</reference>
<dbReference type="EMBL" id="NRSZ01000467">
    <property type="protein sequence ID" value="PNY27025.1"/>
    <property type="molecule type" value="Genomic_DNA"/>
</dbReference>
<evidence type="ECO:0000256" key="1">
    <source>
        <dbReference type="SAM" id="MobiDB-lite"/>
    </source>
</evidence>
<dbReference type="AlphaFoldDB" id="A0A2K3QHP3"/>
<organism evidence="2 3">
    <name type="scientific">Tolypocladium capitatum</name>
    <dbReference type="NCBI Taxonomy" id="45235"/>
    <lineage>
        <taxon>Eukaryota</taxon>
        <taxon>Fungi</taxon>
        <taxon>Dikarya</taxon>
        <taxon>Ascomycota</taxon>
        <taxon>Pezizomycotina</taxon>
        <taxon>Sordariomycetes</taxon>
        <taxon>Hypocreomycetidae</taxon>
        <taxon>Hypocreales</taxon>
        <taxon>Ophiocordycipitaceae</taxon>
        <taxon>Tolypocladium</taxon>
    </lineage>
</organism>
<proteinExistence type="predicted"/>
<dbReference type="Proteomes" id="UP000236621">
    <property type="component" value="Unassembled WGS sequence"/>
</dbReference>
<sequence>MTTHLSCRAIGRRASKRSRMRMAALSSEHSRTPRRPCNEAESGLPAPRLGARLIMRHHGPRDGRRETHDRQTYIFLCPDIPRLAREFPHRLSATRPFKLAGCLLEGDGGGAFQLHPSSGQIFREFIHNVRVTEALVRKESRTHQSNGRYWAEQGSRHAPCGQVDCECLSSGD</sequence>
<feature type="non-terminal residue" evidence="2">
    <location>
        <position position="172"/>
    </location>
</feature>
<feature type="compositionally biased region" description="Basic residues" evidence="1">
    <location>
        <begin position="11"/>
        <end position="20"/>
    </location>
</feature>
<keyword evidence="3" id="KW-1185">Reference proteome</keyword>
<accession>A0A2K3QHP3</accession>
<evidence type="ECO:0000313" key="3">
    <source>
        <dbReference type="Proteomes" id="UP000236621"/>
    </source>
</evidence>